<evidence type="ECO:0000256" key="2">
    <source>
        <dbReference type="ARBA" id="ARBA00022475"/>
    </source>
</evidence>
<name>A0A1C0U217_9GAMM</name>
<keyword evidence="8" id="KW-1185">Reference proteome</keyword>
<keyword evidence="4 6" id="KW-1133">Transmembrane helix</keyword>
<dbReference type="AlphaFoldDB" id="A0A1C0U217"/>
<feature type="transmembrane region" description="Helical" evidence="6">
    <location>
        <begin position="39"/>
        <end position="65"/>
    </location>
</feature>
<dbReference type="PANTHER" id="PTHR38825">
    <property type="entry name" value="LYSINE EXPORTER PROTEIN (LYSE/YGGA)"/>
    <property type="match status" value="1"/>
</dbReference>
<evidence type="ECO:0000256" key="4">
    <source>
        <dbReference type="ARBA" id="ARBA00022989"/>
    </source>
</evidence>
<keyword evidence="5 6" id="KW-0472">Membrane</keyword>
<dbReference type="RefSeq" id="WP_065823864.1">
    <property type="nucleotide sequence ID" value="NZ_CAWMQZ010000104.1"/>
</dbReference>
<organism evidence="7 8">
    <name type="scientific">Photorhabdus australis subsp. thailandensis</name>
    <dbReference type="NCBI Taxonomy" id="2805096"/>
    <lineage>
        <taxon>Bacteria</taxon>
        <taxon>Pseudomonadati</taxon>
        <taxon>Pseudomonadota</taxon>
        <taxon>Gammaproteobacteria</taxon>
        <taxon>Enterobacterales</taxon>
        <taxon>Morganellaceae</taxon>
        <taxon>Photorhabdus</taxon>
    </lineage>
</organism>
<evidence type="ECO:0000256" key="6">
    <source>
        <dbReference type="SAM" id="Phobius"/>
    </source>
</evidence>
<feature type="transmembrane region" description="Helical" evidence="6">
    <location>
        <begin position="71"/>
        <end position="93"/>
    </location>
</feature>
<proteinExistence type="predicted"/>
<dbReference type="PANTHER" id="PTHR38825:SF2">
    <property type="entry name" value="LYSINE TRANSPORTER LYSE"/>
    <property type="match status" value="1"/>
</dbReference>
<dbReference type="Proteomes" id="UP000093476">
    <property type="component" value="Unassembled WGS sequence"/>
</dbReference>
<dbReference type="PATRIC" id="fig|286156.4.peg.3474"/>
<gene>
    <name evidence="7" type="ORF">Ppb6_03059</name>
</gene>
<dbReference type="GO" id="GO:0005886">
    <property type="term" value="C:plasma membrane"/>
    <property type="evidence" value="ECO:0007669"/>
    <property type="project" value="UniProtKB-SubCell"/>
</dbReference>
<accession>A0A1C0U217</accession>
<evidence type="ECO:0000313" key="7">
    <source>
        <dbReference type="EMBL" id="OCQ51944.1"/>
    </source>
</evidence>
<evidence type="ECO:0000256" key="5">
    <source>
        <dbReference type="ARBA" id="ARBA00023136"/>
    </source>
</evidence>
<sequence length="214" mass="23959">MIAVVNTLGTFFLLGLGAAAPVGPINIEIMRRHLNISCLHAVVFGLGACFADIIYLLLLGFGILQLFSNTIFMPILGFLGALMVIWFGIISFINKKNNEENINIISKTHYRQFFDGVLLTLLNPYNIIFWLSVSAQLNNITSDKYSLAIGASGTIIGVIFWVAFINAIIFFSKKMLSYRVIKFINYASGVTLIMLGLYFFSYSITLFNLRFSYT</sequence>
<feature type="transmembrane region" description="Helical" evidence="6">
    <location>
        <begin position="183"/>
        <end position="204"/>
    </location>
</feature>
<feature type="transmembrane region" description="Helical" evidence="6">
    <location>
        <begin position="113"/>
        <end position="133"/>
    </location>
</feature>
<dbReference type="EMBL" id="LOMY01000104">
    <property type="protein sequence ID" value="OCQ51944.1"/>
    <property type="molecule type" value="Genomic_DNA"/>
</dbReference>
<dbReference type="InterPro" id="IPR001123">
    <property type="entry name" value="LeuE-type"/>
</dbReference>
<comment type="caution">
    <text evidence="7">The sequence shown here is derived from an EMBL/GenBank/DDBJ whole genome shotgun (WGS) entry which is preliminary data.</text>
</comment>
<feature type="transmembrane region" description="Helical" evidence="6">
    <location>
        <begin position="145"/>
        <end position="171"/>
    </location>
</feature>
<evidence type="ECO:0000313" key="8">
    <source>
        <dbReference type="Proteomes" id="UP000093476"/>
    </source>
</evidence>
<feature type="transmembrane region" description="Helical" evidence="6">
    <location>
        <begin position="6"/>
        <end position="27"/>
    </location>
</feature>
<comment type="subcellular location">
    <subcellularLocation>
        <location evidence="1">Cell membrane</location>
        <topology evidence="1">Multi-pass membrane protein</topology>
    </subcellularLocation>
</comment>
<reference evidence="7 8" key="1">
    <citation type="submission" date="2015-12" db="EMBL/GenBank/DDBJ databases">
        <title>Genome comparisons provide insights into the role of secondary metabolites in the pathogenic phase of the Photorhabdus life cycle.</title>
        <authorList>
            <person name="Tobias N.J."/>
            <person name="Mishra B."/>
            <person name="Gupta D.K."/>
            <person name="Thines M."/>
            <person name="Stinear T.P."/>
            <person name="Bode H.B."/>
        </authorList>
    </citation>
    <scope>NUCLEOTIDE SEQUENCE [LARGE SCALE GENOMIC DNA]</scope>
    <source>
        <strain evidence="7 8">PB68.1</strain>
    </source>
</reference>
<evidence type="ECO:0000256" key="3">
    <source>
        <dbReference type="ARBA" id="ARBA00022692"/>
    </source>
</evidence>
<protein>
    <submittedName>
        <fullName evidence="7">Homoserine/homoserine lactone efflux protein</fullName>
    </submittedName>
</protein>
<dbReference type="GO" id="GO:0006865">
    <property type="term" value="P:amino acid transport"/>
    <property type="evidence" value="ECO:0007669"/>
    <property type="project" value="InterPro"/>
</dbReference>
<dbReference type="Pfam" id="PF01810">
    <property type="entry name" value="LysE"/>
    <property type="match status" value="1"/>
</dbReference>
<evidence type="ECO:0000256" key="1">
    <source>
        <dbReference type="ARBA" id="ARBA00004651"/>
    </source>
</evidence>
<keyword evidence="2" id="KW-1003">Cell membrane</keyword>
<keyword evidence="3 6" id="KW-0812">Transmembrane</keyword>